<dbReference type="Gene3D" id="1.10.510.10">
    <property type="entry name" value="Transferase(Phosphotransferase) domain 1"/>
    <property type="match status" value="1"/>
</dbReference>
<evidence type="ECO:0000313" key="3">
    <source>
        <dbReference type="EMBL" id="KAK9767091.1"/>
    </source>
</evidence>
<dbReference type="PANTHER" id="PTHR43173:SF19">
    <property type="entry name" value="AARF DOMAIN-CONTAINING PROTEIN KINASE 1"/>
    <property type="match status" value="1"/>
</dbReference>
<reference evidence="3 4" key="1">
    <citation type="submission" date="2023-04" db="EMBL/GenBank/DDBJ databases">
        <title>Genome of Basidiobolus ranarum AG-B5.</title>
        <authorList>
            <person name="Stajich J.E."/>
            <person name="Carter-House D."/>
            <person name="Gryganskyi A."/>
        </authorList>
    </citation>
    <scope>NUCLEOTIDE SEQUENCE [LARGE SCALE GENOMIC DNA]</scope>
    <source>
        <strain evidence="3 4">AG-B5</strain>
    </source>
</reference>
<proteinExistence type="inferred from homology"/>
<dbReference type="Pfam" id="PF03109">
    <property type="entry name" value="ABC1"/>
    <property type="match status" value="1"/>
</dbReference>
<dbReference type="InterPro" id="IPR004147">
    <property type="entry name" value="ABC1_dom"/>
</dbReference>
<organism evidence="3 4">
    <name type="scientific">Basidiobolus ranarum</name>
    <dbReference type="NCBI Taxonomy" id="34480"/>
    <lineage>
        <taxon>Eukaryota</taxon>
        <taxon>Fungi</taxon>
        <taxon>Fungi incertae sedis</taxon>
        <taxon>Zoopagomycota</taxon>
        <taxon>Entomophthoromycotina</taxon>
        <taxon>Basidiobolomycetes</taxon>
        <taxon>Basidiobolales</taxon>
        <taxon>Basidiobolaceae</taxon>
        <taxon>Basidiobolus</taxon>
    </lineage>
</organism>
<gene>
    <name evidence="3" type="ORF">K7432_003358</name>
</gene>
<evidence type="ECO:0000256" key="1">
    <source>
        <dbReference type="ARBA" id="ARBA00009670"/>
    </source>
</evidence>
<keyword evidence="4" id="KW-1185">Reference proteome</keyword>
<dbReference type="InterPro" id="IPR051130">
    <property type="entry name" value="Mito_struct-func_regulator"/>
</dbReference>
<dbReference type="PANTHER" id="PTHR43173">
    <property type="entry name" value="ABC1 FAMILY PROTEIN"/>
    <property type="match status" value="1"/>
</dbReference>
<comment type="caution">
    <text evidence="3">The sequence shown here is derived from an EMBL/GenBank/DDBJ whole genome shotgun (WGS) entry which is preliminary data.</text>
</comment>
<sequence length="595" mass="68919">MSSSRVLNLRGLSLKRDFLWKEPNWSLTINSGRKFHKTSFRHFSTEIQSKPSALSKLGKTTLKITAITTVGGIAYHYYDPARYLTDGIVRCARSGWVGAKVIADYKWTLRHEPVTPEEEVQHKTLKSQVHKRSAEKILEVLKKNAGIYIKLGQHIAAMSYILPDEWTETMAPLQDRCPVTSMEDIDELFKVDTGHSLSELFSDFNPIPIGVASLAQVHRATLRETGQEVAVKVQHPYLDDYSKIDIATVTFVTKLVKWAIPEFEFSWLAQEMSESLPIELNFIYEMENARKVERNFSKIPNTTLKIPEVYWAQRRILCMEFIDGTRIDDLAFMKLHKINPNDVSTELTRIFSEMIFIQGWVHCDPHPGNIFIRTKPKNSRSPRNFEIVLLDHGLYRPLSREFRLNYAHLWSGLISRDEEAIRTYSNRVGGTNAYKLFSSILTGREWNIVSEDLSQKRTKEEMLRIQESVMEHLLGEIVGLLAKIPRIVLLLIKTNDLLRSVDEALHTTHSERLTYVIMGRYCANAIRKECQESTENSPSQHMISISNMWHWCKCYIRFLKMDIPLGVYETWLHLSGTFKIWWEKFRLGKNLIAHS</sequence>
<feature type="domain" description="ABC1 atypical kinase-like" evidence="2">
    <location>
        <begin position="173"/>
        <end position="424"/>
    </location>
</feature>
<comment type="similarity">
    <text evidence="1">Belongs to the protein kinase superfamily. ADCK protein kinase family.</text>
</comment>
<dbReference type="InterPro" id="IPR011009">
    <property type="entry name" value="Kinase-like_dom_sf"/>
</dbReference>
<evidence type="ECO:0000313" key="4">
    <source>
        <dbReference type="Proteomes" id="UP001479436"/>
    </source>
</evidence>
<dbReference type="Proteomes" id="UP001479436">
    <property type="component" value="Unassembled WGS sequence"/>
</dbReference>
<evidence type="ECO:0000259" key="2">
    <source>
        <dbReference type="Pfam" id="PF03109"/>
    </source>
</evidence>
<protein>
    <recommendedName>
        <fullName evidence="2">ABC1 atypical kinase-like domain-containing protein</fullName>
    </recommendedName>
</protein>
<dbReference type="InterPro" id="IPR045307">
    <property type="entry name" value="ADCK1_dom"/>
</dbReference>
<dbReference type="EMBL" id="JASJQH010000102">
    <property type="protein sequence ID" value="KAK9767091.1"/>
    <property type="molecule type" value="Genomic_DNA"/>
</dbReference>
<accession>A0ABR2X027</accession>
<dbReference type="CDD" id="cd13969">
    <property type="entry name" value="ADCK1-like"/>
    <property type="match status" value="1"/>
</dbReference>
<name>A0ABR2X027_9FUNG</name>
<dbReference type="SUPFAM" id="SSF56112">
    <property type="entry name" value="Protein kinase-like (PK-like)"/>
    <property type="match status" value="1"/>
</dbReference>